<evidence type="ECO:0000313" key="3">
    <source>
        <dbReference type="EMBL" id="MPN08300.1"/>
    </source>
</evidence>
<accession>A0A645F397</accession>
<protein>
    <submittedName>
        <fullName evidence="3">Vitamin B12-binding protein</fullName>
    </submittedName>
</protein>
<dbReference type="PROSITE" id="PS50983">
    <property type="entry name" value="FE_B12_PBP"/>
    <property type="match status" value="1"/>
</dbReference>
<reference evidence="3" key="1">
    <citation type="submission" date="2019-08" db="EMBL/GenBank/DDBJ databases">
        <authorList>
            <person name="Kucharzyk K."/>
            <person name="Murdoch R.W."/>
            <person name="Higgins S."/>
            <person name="Loffler F."/>
        </authorList>
    </citation>
    <scope>NUCLEOTIDE SEQUENCE</scope>
</reference>
<dbReference type="InterPro" id="IPR054828">
    <property type="entry name" value="Vit_B12_bind_prot"/>
</dbReference>
<dbReference type="PANTHER" id="PTHR30535">
    <property type="entry name" value="VITAMIN B12-BINDING PROTEIN"/>
    <property type="match status" value="1"/>
</dbReference>
<organism evidence="3">
    <name type="scientific">bioreactor metagenome</name>
    <dbReference type="NCBI Taxonomy" id="1076179"/>
    <lineage>
        <taxon>unclassified sequences</taxon>
        <taxon>metagenomes</taxon>
        <taxon>ecological metagenomes</taxon>
    </lineage>
</organism>
<evidence type="ECO:0000256" key="1">
    <source>
        <dbReference type="ARBA" id="ARBA00022729"/>
    </source>
</evidence>
<dbReference type="InterPro" id="IPR050902">
    <property type="entry name" value="ABC_Transporter_SBP"/>
</dbReference>
<evidence type="ECO:0000259" key="2">
    <source>
        <dbReference type="PROSITE" id="PS50983"/>
    </source>
</evidence>
<proteinExistence type="predicted"/>
<dbReference type="PANTHER" id="PTHR30535:SF34">
    <property type="entry name" value="MOLYBDATE-BINDING PROTEIN MOLA"/>
    <property type="match status" value="1"/>
</dbReference>
<dbReference type="Pfam" id="PF01497">
    <property type="entry name" value="Peripla_BP_2"/>
    <property type="match status" value="1"/>
</dbReference>
<dbReference type="CDD" id="cd01143">
    <property type="entry name" value="YvrC"/>
    <property type="match status" value="1"/>
</dbReference>
<dbReference type="GO" id="GO:0071281">
    <property type="term" value="P:cellular response to iron ion"/>
    <property type="evidence" value="ECO:0007669"/>
    <property type="project" value="TreeGrafter"/>
</dbReference>
<dbReference type="SUPFAM" id="SSF53807">
    <property type="entry name" value="Helical backbone' metal receptor"/>
    <property type="match status" value="1"/>
</dbReference>
<keyword evidence="1" id="KW-0732">Signal</keyword>
<gene>
    <name evidence="3" type="primary">btuF_26</name>
    <name evidence="3" type="ORF">SDC9_155582</name>
</gene>
<dbReference type="InterPro" id="IPR002491">
    <property type="entry name" value="ABC_transptr_periplasmic_BD"/>
</dbReference>
<dbReference type="Gene3D" id="3.40.50.1980">
    <property type="entry name" value="Nitrogenase molybdenum iron protein domain"/>
    <property type="match status" value="2"/>
</dbReference>
<sequence>MAGREVSLQEPARRVVVLTASDVEILYALGAGDTLAGRGEYANYPLAALDVPSVQSGMETNIEQIIALEPDLVIMAVMAQTPEQVERLEKAGIAVAVTNATDIAGTYEAITLIGSLVGRSDEAAALVKDMQARFDSLREKAASLEGGSVYFEVSPLMYGLWTAGKGTFMQEIADIVGLKNVFEDVNGWAEVSQEQVLARDPDFIVTVAMYFGEGPTPAEEISSRAGWENLQAVKNLRVLQLDSDEVSRPGPRLANAAELLFDLVHTGGQTAKTTE</sequence>
<comment type="caution">
    <text evidence="3">The sequence shown here is derived from an EMBL/GenBank/DDBJ whole genome shotgun (WGS) entry which is preliminary data.</text>
</comment>
<dbReference type="NCBIfam" id="NF038402">
    <property type="entry name" value="TroA_like"/>
    <property type="match status" value="1"/>
</dbReference>
<dbReference type="AlphaFoldDB" id="A0A645F397"/>
<dbReference type="EMBL" id="VSSQ01054335">
    <property type="protein sequence ID" value="MPN08300.1"/>
    <property type="molecule type" value="Genomic_DNA"/>
</dbReference>
<feature type="domain" description="Fe/B12 periplasmic-binding" evidence="2">
    <location>
        <begin position="14"/>
        <end position="271"/>
    </location>
</feature>
<name>A0A645F397_9ZZZZ</name>